<evidence type="ECO:0000313" key="3">
    <source>
        <dbReference type="Proteomes" id="UP000663720"/>
    </source>
</evidence>
<keyword evidence="1" id="KW-0472">Membrane</keyword>
<dbReference type="AlphaFoldDB" id="A0A975GG99"/>
<sequence length="427" mass="49469">MCWISSIWLLSKYMKIEKKHQKIENELDMIVRSELNRRVSQKPGNKDFSQKNTINQALESKNRQIVEIHHKGKVSNILPSMFSCWLQTREQGSLYLSAEETGEQSFKEYQNVKGRFETLFAASLMALADKELISIVKNKQKLFYDNYSIIREISVLTMTVKNIRKEINMTESVKPQDEEAAVSYLKEIAPFKADLQVIESRYIEIKEADYIEEAVKKLHGEIHSAAKSIDEKTQNALKYLFDQANQIFHTYKSTPASLKNLELFTAQKQELLRYSGIFDSINDIERKSKIEGFLLSIDKTVKNQQDELLKQKKHEARLLEKSQNEINETYNRFLEIKEMYSQGNLTAEAQQKNALAKLVKYRDILIANGQRIMARDIERFINSTGISKKNTGAASEHSEDFDYKKGFQILLPVTILLLLAVFIMIIK</sequence>
<name>A0A975GG99_9BACT</name>
<protein>
    <submittedName>
        <fullName evidence="2">Uncharacterized protein</fullName>
    </submittedName>
</protein>
<feature type="transmembrane region" description="Helical" evidence="1">
    <location>
        <begin position="407"/>
        <end position="426"/>
    </location>
</feature>
<evidence type="ECO:0000313" key="2">
    <source>
        <dbReference type="EMBL" id="QTA80066.1"/>
    </source>
</evidence>
<dbReference type="Proteomes" id="UP000663720">
    <property type="component" value="Chromosome"/>
</dbReference>
<keyword evidence="1" id="KW-0812">Transmembrane</keyword>
<proteinExistence type="predicted"/>
<gene>
    <name evidence="2" type="ORF">dnl_23520</name>
</gene>
<dbReference type="EMBL" id="CP061799">
    <property type="protein sequence ID" value="QTA80066.1"/>
    <property type="molecule type" value="Genomic_DNA"/>
</dbReference>
<evidence type="ECO:0000256" key="1">
    <source>
        <dbReference type="SAM" id="Phobius"/>
    </source>
</evidence>
<accession>A0A975GG99</accession>
<dbReference type="KEGG" id="dli:dnl_23520"/>
<reference evidence="2" key="1">
    <citation type="journal article" date="2021" name="Microb. Physiol.">
        <title>Proteogenomic Insights into the Physiology of Marine, Sulfate-Reducing, Filamentous Desulfonema limicola and Desulfonema magnum.</title>
        <authorList>
            <person name="Schnaars V."/>
            <person name="Wohlbrand L."/>
            <person name="Scheve S."/>
            <person name="Hinrichs C."/>
            <person name="Reinhardt R."/>
            <person name="Rabus R."/>
        </authorList>
    </citation>
    <scope>NUCLEOTIDE SEQUENCE</scope>
    <source>
        <strain evidence="2">5ac10</strain>
    </source>
</reference>
<keyword evidence="1" id="KW-1133">Transmembrane helix</keyword>
<organism evidence="2 3">
    <name type="scientific">Desulfonema limicola</name>
    <dbReference type="NCBI Taxonomy" id="45656"/>
    <lineage>
        <taxon>Bacteria</taxon>
        <taxon>Pseudomonadati</taxon>
        <taxon>Thermodesulfobacteriota</taxon>
        <taxon>Desulfobacteria</taxon>
        <taxon>Desulfobacterales</taxon>
        <taxon>Desulfococcaceae</taxon>
        <taxon>Desulfonema</taxon>
    </lineage>
</organism>
<keyword evidence="3" id="KW-1185">Reference proteome</keyword>